<dbReference type="KEGG" id="ptq:P700755_001990"/>
<feature type="compositionally biased region" description="Basic and acidic residues" evidence="8">
    <location>
        <begin position="134"/>
        <end position="145"/>
    </location>
</feature>
<protein>
    <submittedName>
        <fullName evidence="11">Metallocarboxypeptidase, peptidase M14_like superfamily</fullName>
    </submittedName>
</protein>
<evidence type="ECO:0000256" key="7">
    <source>
        <dbReference type="PROSITE-ProRule" id="PRU01379"/>
    </source>
</evidence>
<reference evidence="11" key="1">
    <citation type="submission" date="2006-03" db="EMBL/GenBank/DDBJ databases">
        <authorList>
            <person name="Bowman J."/>
            <person name="Ferriera S."/>
            <person name="Johnson J."/>
            <person name="Kravitz S."/>
            <person name="Halpern A."/>
            <person name="Remington K."/>
            <person name="Beeson K."/>
            <person name="Tran B."/>
            <person name="Rogers Y.-H."/>
            <person name="Friedman R."/>
            <person name="Venter J.C."/>
        </authorList>
    </citation>
    <scope>NUCLEOTIDE SEQUENCE [LARGE SCALE GENOMIC DNA]</scope>
    <source>
        <strain evidence="11">ATCC 700755</strain>
    </source>
</reference>
<evidence type="ECO:0000256" key="5">
    <source>
        <dbReference type="ARBA" id="ARBA00022833"/>
    </source>
</evidence>
<dbReference type="GO" id="GO:0005615">
    <property type="term" value="C:extracellular space"/>
    <property type="evidence" value="ECO:0007669"/>
    <property type="project" value="TreeGrafter"/>
</dbReference>
<dbReference type="GO" id="GO:0004181">
    <property type="term" value="F:metallocarboxypeptidase activity"/>
    <property type="evidence" value="ECO:0007669"/>
    <property type="project" value="InterPro"/>
</dbReference>
<dbReference type="SUPFAM" id="SSF53187">
    <property type="entry name" value="Zn-dependent exopeptidases"/>
    <property type="match status" value="1"/>
</dbReference>
<keyword evidence="9" id="KW-0732">Signal</keyword>
<evidence type="ECO:0000256" key="8">
    <source>
        <dbReference type="SAM" id="MobiDB-lite"/>
    </source>
</evidence>
<dbReference type="Pfam" id="PF00246">
    <property type="entry name" value="Peptidase_M14"/>
    <property type="match status" value="1"/>
</dbReference>
<gene>
    <name evidence="11" type="ordered locus">P700755_001990</name>
</gene>
<evidence type="ECO:0000256" key="4">
    <source>
        <dbReference type="ARBA" id="ARBA00022801"/>
    </source>
</evidence>
<dbReference type="PROSITE" id="PS52035">
    <property type="entry name" value="PEPTIDASE_M14"/>
    <property type="match status" value="1"/>
</dbReference>
<evidence type="ECO:0000256" key="6">
    <source>
        <dbReference type="ARBA" id="ARBA00023049"/>
    </source>
</evidence>
<feature type="signal peptide" evidence="9">
    <location>
        <begin position="1"/>
        <end position="19"/>
    </location>
</feature>
<dbReference type="Proteomes" id="UP000008514">
    <property type="component" value="Chromosome"/>
</dbReference>
<dbReference type="PANTHER" id="PTHR11705">
    <property type="entry name" value="PROTEASE FAMILY M14 CARBOXYPEPTIDASE A,B"/>
    <property type="match status" value="1"/>
</dbReference>
<name>K4II70_PSYTT</name>
<dbReference type="AlphaFoldDB" id="K4II70"/>
<keyword evidence="5" id="KW-0862">Zinc</keyword>
<organism evidence="11 12">
    <name type="scientific">Psychroflexus torquis (strain ATCC 700755 / CIP 106069 / ACAM 623)</name>
    <dbReference type="NCBI Taxonomy" id="313595"/>
    <lineage>
        <taxon>Bacteria</taxon>
        <taxon>Pseudomonadati</taxon>
        <taxon>Bacteroidota</taxon>
        <taxon>Flavobacteriia</taxon>
        <taxon>Flavobacteriales</taxon>
        <taxon>Flavobacteriaceae</taxon>
        <taxon>Psychroflexus</taxon>
    </lineage>
</organism>
<evidence type="ECO:0000259" key="10">
    <source>
        <dbReference type="PROSITE" id="PS52035"/>
    </source>
</evidence>
<feature type="region of interest" description="Disordered" evidence="8">
    <location>
        <begin position="134"/>
        <end position="154"/>
    </location>
</feature>
<dbReference type="RefSeq" id="WP_015024372.1">
    <property type="nucleotide sequence ID" value="NC_018721.1"/>
</dbReference>
<reference evidence="11" key="2">
    <citation type="submission" date="2012-09" db="EMBL/GenBank/DDBJ databases">
        <title>The complete sequence of Psychroflexus torquis an extreme psychrophile from sea-ice that is stimulated by light.</title>
        <authorList>
            <person name="Feng S."/>
            <person name="Powell S.M."/>
            <person name="Bowman J.P."/>
        </authorList>
    </citation>
    <scope>NUCLEOTIDE SEQUENCE [LARGE SCALE GENOMIC DNA]</scope>
    <source>
        <strain evidence="11">ATCC 700755</strain>
    </source>
</reference>
<keyword evidence="3" id="KW-0645">Protease</keyword>
<comment type="caution">
    <text evidence="7">Lacks conserved residue(s) required for the propagation of feature annotation.</text>
</comment>
<proteinExistence type="inferred from homology"/>
<accession>K4II70</accession>
<keyword evidence="12" id="KW-1185">Reference proteome</keyword>
<dbReference type="GO" id="GO:0006508">
    <property type="term" value="P:proteolysis"/>
    <property type="evidence" value="ECO:0007669"/>
    <property type="project" value="UniProtKB-KW"/>
</dbReference>
<dbReference type="Gene3D" id="3.40.630.10">
    <property type="entry name" value="Zn peptidases"/>
    <property type="match status" value="1"/>
</dbReference>
<evidence type="ECO:0000256" key="2">
    <source>
        <dbReference type="ARBA" id="ARBA00005988"/>
    </source>
</evidence>
<keyword evidence="6" id="KW-0482">Metalloprotease</keyword>
<dbReference type="GO" id="GO:0008270">
    <property type="term" value="F:zinc ion binding"/>
    <property type="evidence" value="ECO:0007669"/>
    <property type="project" value="InterPro"/>
</dbReference>
<keyword evidence="4" id="KW-0378">Hydrolase</keyword>
<evidence type="ECO:0000256" key="9">
    <source>
        <dbReference type="SAM" id="SignalP"/>
    </source>
</evidence>
<comment type="cofactor">
    <cofactor evidence="1">
        <name>Zn(2+)</name>
        <dbReference type="ChEBI" id="CHEBI:29105"/>
    </cofactor>
</comment>
<dbReference type="HOGENOM" id="CLU_028657_0_0_10"/>
<feature type="chain" id="PRO_5003877786" evidence="9">
    <location>
        <begin position="20"/>
        <end position="537"/>
    </location>
</feature>
<dbReference type="CDD" id="cd06905">
    <property type="entry name" value="M14-like"/>
    <property type="match status" value="1"/>
</dbReference>
<dbReference type="eggNOG" id="COG2866">
    <property type="taxonomic scope" value="Bacteria"/>
</dbReference>
<dbReference type="EMBL" id="CP003879">
    <property type="protein sequence ID" value="AFU68786.1"/>
    <property type="molecule type" value="Genomic_DNA"/>
</dbReference>
<evidence type="ECO:0000313" key="11">
    <source>
        <dbReference type="EMBL" id="AFU68786.1"/>
    </source>
</evidence>
<dbReference type="OrthoDB" id="5294005at2"/>
<dbReference type="InterPro" id="IPR000834">
    <property type="entry name" value="Peptidase_M14"/>
</dbReference>
<dbReference type="PANTHER" id="PTHR11705:SF143">
    <property type="entry name" value="SLL0236 PROTEIN"/>
    <property type="match status" value="1"/>
</dbReference>
<dbReference type="STRING" id="313595.P700755_001990"/>
<evidence type="ECO:0000313" key="12">
    <source>
        <dbReference type="Proteomes" id="UP000008514"/>
    </source>
</evidence>
<comment type="similarity">
    <text evidence="2 7">Belongs to the peptidase M14 family.</text>
</comment>
<evidence type="ECO:0000256" key="1">
    <source>
        <dbReference type="ARBA" id="ARBA00001947"/>
    </source>
</evidence>
<sequence>MKKIITVLIVLTIQSLAFSQNDYPDTEQYTKRLEALDKDSKVNLSSITKTEGGHDIYVLKIGTGNLDNKPAFAVLGGVEGYHLLSVELALQFAERLVKDESSALEKTTFYIFPNLSPEAYSQYHNQLKYERRGNTASLDHDRDGTSNEDPYEDLNKDGVITQMRVESPLGKYTSHPHDSRVMIRVDTSSQSTKRYLLYSEGIDNDKDGKFNEDLEEGVAFNKSLTYNFPAFEPLAGDFAVSQKESRALLDYLFKQWNIYAFITFGPANNLSSPIKYNAKEAKNRLVSSPLEGDVAINKMVSELYNSTISQKPYLQENRGTDGDLFQWAYFHFGRLSFSTPGWWVPEAKKDSTATSETKIKETKVSNFLKWAEQENVDNVFVNWEKIDLPDFKNQTVEVGGVRPFVMDNPTFNKVDSIAIEHTDFILKLAKQQPQLEFHNLKVENLKGGLKRVTVDLLNNANLPTHSDLGERSRWIKKIRIEIDTPKDDILAGNKIELVKKMKSLESISLSWIVKANGKVTIKAGAPHTGFTELNLNL</sequence>
<evidence type="ECO:0000256" key="3">
    <source>
        <dbReference type="ARBA" id="ARBA00022670"/>
    </source>
</evidence>
<feature type="domain" description="Peptidase M14" evidence="10">
    <location>
        <begin position="19"/>
        <end position="368"/>
    </location>
</feature>